<feature type="binding site" evidence="3">
    <location>
        <position position="281"/>
    </location>
    <ligand>
        <name>dimethylallyl diphosphate</name>
        <dbReference type="ChEBI" id="CHEBI:57623"/>
    </ligand>
</feature>
<feature type="binding site" evidence="3">
    <location>
        <position position="132"/>
    </location>
    <ligand>
        <name>dimethylallyl diphosphate</name>
        <dbReference type="ChEBI" id="CHEBI:57623"/>
    </ligand>
</feature>
<keyword evidence="2" id="KW-0808">Transferase</keyword>
<feature type="binding site" evidence="3">
    <location>
        <position position="216"/>
    </location>
    <ligand>
        <name>dimethylallyl diphosphate</name>
        <dbReference type="ChEBI" id="CHEBI:57623"/>
    </ligand>
</feature>
<reference evidence="5" key="1">
    <citation type="journal article" date="2020" name="Stud. Mycol.">
        <title>101 Dothideomycetes genomes: a test case for predicting lifestyles and emergence of pathogens.</title>
        <authorList>
            <person name="Haridas S."/>
            <person name="Albert R."/>
            <person name="Binder M."/>
            <person name="Bloem J."/>
            <person name="Labutti K."/>
            <person name="Salamov A."/>
            <person name="Andreopoulos B."/>
            <person name="Baker S."/>
            <person name="Barry K."/>
            <person name="Bills G."/>
            <person name="Bluhm B."/>
            <person name="Cannon C."/>
            <person name="Castanera R."/>
            <person name="Culley D."/>
            <person name="Daum C."/>
            <person name="Ezra D."/>
            <person name="Gonzalez J."/>
            <person name="Henrissat B."/>
            <person name="Kuo A."/>
            <person name="Liang C."/>
            <person name="Lipzen A."/>
            <person name="Lutzoni F."/>
            <person name="Magnuson J."/>
            <person name="Mondo S."/>
            <person name="Nolan M."/>
            <person name="Ohm R."/>
            <person name="Pangilinan J."/>
            <person name="Park H.-J."/>
            <person name="Ramirez L."/>
            <person name="Alfaro M."/>
            <person name="Sun H."/>
            <person name="Tritt A."/>
            <person name="Yoshinaga Y."/>
            <person name="Zwiers L.-H."/>
            <person name="Turgeon B."/>
            <person name="Goodwin S."/>
            <person name="Spatafora J."/>
            <person name="Crous P."/>
            <person name="Grigoriev I."/>
        </authorList>
    </citation>
    <scope>NUCLEOTIDE SEQUENCE</scope>
    <source>
        <strain evidence="5">CBS 109.77</strain>
    </source>
</reference>
<dbReference type="EMBL" id="MU001761">
    <property type="protein sequence ID" value="KAF2799612.1"/>
    <property type="molecule type" value="Genomic_DNA"/>
</dbReference>
<proteinExistence type="inferred from homology"/>
<dbReference type="InterPro" id="IPR012148">
    <property type="entry name" value="ABBA_DMATS-like"/>
</dbReference>
<dbReference type="AlphaFoldDB" id="A0A6A6XT12"/>
<dbReference type="NCBIfam" id="TIGR03429">
    <property type="entry name" value="arom_pren_DMATS"/>
    <property type="match status" value="1"/>
</dbReference>
<dbReference type="OrthoDB" id="3354387at2759"/>
<evidence type="ECO:0000256" key="4">
    <source>
        <dbReference type="SAM" id="MobiDB-lite"/>
    </source>
</evidence>
<feature type="binding site" evidence="3">
    <location>
        <position position="283"/>
    </location>
    <ligand>
        <name>dimethylallyl diphosphate</name>
        <dbReference type="ChEBI" id="CHEBI:57623"/>
    </ligand>
</feature>
<feature type="binding site" evidence="3">
    <location>
        <position position="218"/>
    </location>
    <ligand>
        <name>dimethylallyl diphosphate</name>
        <dbReference type="ChEBI" id="CHEBI:57623"/>
    </ligand>
</feature>
<comment type="similarity">
    <text evidence="1">Belongs to the tryptophan dimethylallyltransferase family.</text>
</comment>
<feature type="binding site" evidence="3">
    <location>
        <position position="285"/>
    </location>
    <ligand>
        <name>dimethylallyl diphosphate</name>
        <dbReference type="ChEBI" id="CHEBI:57623"/>
    </ligand>
</feature>
<dbReference type="Proteomes" id="UP000799757">
    <property type="component" value="Unassembled WGS sequence"/>
</dbReference>
<evidence type="ECO:0000256" key="2">
    <source>
        <dbReference type="ARBA" id="ARBA00022679"/>
    </source>
</evidence>
<dbReference type="SFLD" id="SFLDG01162">
    <property type="entry name" value="I"/>
    <property type="match status" value="1"/>
</dbReference>
<organism evidence="5 6">
    <name type="scientific">Melanomma pulvis-pyrius CBS 109.77</name>
    <dbReference type="NCBI Taxonomy" id="1314802"/>
    <lineage>
        <taxon>Eukaryota</taxon>
        <taxon>Fungi</taxon>
        <taxon>Dikarya</taxon>
        <taxon>Ascomycota</taxon>
        <taxon>Pezizomycotina</taxon>
        <taxon>Dothideomycetes</taxon>
        <taxon>Pleosporomycetidae</taxon>
        <taxon>Pleosporales</taxon>
        <taxon>Melanommataceae</taxon>
        <taxon>Melanomma</taxon>
    </lineage>
</organism>
<dbReference type="CDD" id="cd13929">
    <property type="entry name" value="PT-DMATS_CymD"/>
    <property type="match status" value="1"/>
</dbReference>
<dbReference type="InterPro" id="IPR033964">
    <property type="entry name" value="ABBA"/>
</dbReference>
<evidence type="ECO:0000313" key="6">
    <source>
        <dbReference type="Proteomes" id="UP000799757"/>
    </source>
</evidence>
<dbReference type="GO" id="GO:0004659">
    <property type="term" value="F:prenyltransferase activity"/>
    <property type="evidence" value="ECO:0007669"/>
    <property type="project" value="TreeGrafter"/>
</dbReference>
<protein>
    <submittedName>
        <fullName evidence="5">Dimethylallyl tryptophan synthase GliD1</fullName>
    </submittedName>
</protein>
<evidence type="ECO:0000313" key="5">
    <source>
        <dbReference type="EMBL" id="KAF2799612.1"/>
    </source>
</evidence>
<dbReference type="PANTHER" id="PTHR40627:SF4">
    <property type="entry name" value="PRENYLTRANSFERASE ASQH1-RELATED"/>
    <property type="match status" value="1"/>
</dbReference>
<evidence type="ECO:0000256" key="3">
    <source>
        <dbReference type="PIRSR" id="PIRSR000509-1"/>
    </source>
</evidence>
<dbReference type="PANTHER" id="PTHR40627">
    <property type="entry name" value="INDOLE PRENYLTRANSFERASE TDIB-RELATED"/>
    <property type="match status" value="1"/>
</dbReference>
<evidence type="ECO:0000256" key="1">
    <source>
        <dbReference type="ARBA" id="ARBA00010209"/>
    </source>
</evidence>
<name>A0A6A6XT12_9PLEO</name>
<dbReference type="InterPro" id="IPR017795">
    <property type="entry name" value="ABBA_NscD-like"/>
</dbReference>
<dbReference type="GO" id="GO:0009820">
    <property type="term" value="P:alkaloid metabolic process"/>
    <property type="evidence" value="ECO:0007669"/>
    <property type="project" value="InterPro"/>
</dbReference>
<dbReference type="Pfam" id="PF11991">
    <property type="entry name" value="Trp_DMAT"/>
    <property type="match status" value="1"/>
</dbReference>
<keyword evidence="6" id="KW-1185">Reference proteome</keyword>
<sequence>MSTTTTQTHVEVPAAMTNSTLKAESKTSISKSKPTTSVWNSLSLWLPSRNPDYDFWWGLTGPHLAVMLDAADYPTEKQYEMLLFHYHWSVPYLGPRPSADGMTKWKSLLEPDGSPIEYSWKWNTPSNEPDVRFTMEPINEFSGTALDPLNQLPSLELLHRLAEILPSIDLAWVHHFYSVCFDHDKAKYAQEVAAGVPVGTTTCLAFEFVRQGLQLKSYFLPRKIGQKGLLPFTEWDSAIRQLEPTNAALDALRDFLETSPEGKKMNPLNLAVDDVAPKKSRMKFYFQTPKTSFESVREIMAMGGRITGIDSQLEELKSLISAVTSLPANFPEDSDVPVEEKYHPKVEGSMGEVPGQSGYLYYFDIRPGAKLPEIKFYTPVSRYGRDDLTLAKALVGWMEGKGRQAFGKKYLDMLESMADHRNVNDGKGLQTYVSCMFKKGGELDITTYISPQVFHPGRVLGKAAH</sequence>
<accession>A0A6A6XT12</accession>
<gene>
    <name evidence="5" type="ORF">K505DRAFT_387679</name>
</gene>
<feature type="binding site" evidence="3">
    <location>
        <position position="117"/>
    </location>
    <ligand>
        <name>L-tryptophan</name>
        <dbReference type="ChEBI" id="CHEBI:57912"/>
    </ligand>
</feature>
<dbReference type="PIRSF" id="PIRSF000509">
    <property type="entry name" value="Trp_DMAT"/>
    <property type="match status" value="1"/>
</dbReference>
<feature type="binding site" evidence="3">
    <location>
        <position position="377"/>
    </location>
    <ligand>
        <name>dimethylallyl diphosphate</name>
        <dbReference type="ChEBI" id="CHEBI:57623"/>
    </ligand>
</feature>
<dbReference type="SFLD" id="SFLDS00036">
    <property type="entry name" value="Aromatic_Prenyltransferase"/>
    <property type="match status" value="1"/>
</dbReference>
<feature type="region of interest" description="Disordered" evidence="4">
    <location>
        <begin position="1"/>
        <end position="33"/>
    </location>
</feature>